<dbReference type="InterPro" id="IPR000073">
    <property type="entry name" value="AB_hydrolase_1"/>
</dbReference>
<dbReference type="OrthoDB" id="975949at2"/>
<dbReference type="SUPFAM" id="SSF53474">
    <property type="entry name" value="alpha/beta-Hydrolases"/>
    <property type="match status" value="1"/>
</dbReference>
<dbReference type="GO" id="GO:0016787">
    <property type="term" value="F:hydrolase activity"/>
    <property type="evidence" value="ECO:0007669"/>
    <property type="project" value="UniProtKB-KW"/>
</dbReference>
<dbReference type="STRING" id="1178516.AWR27_21865"/>
<gene>
    <name evidence="2" type="ORF">AWR27_21865</name>
</gene>
<feature type="domain" description="AB hydrolase-1" evidence="1">
    <location>
        <begin position="28"/>
        <end position="255"/>
    </location>
</feature>
<name>A0A1P9X289_9BACT</name>
<keyword evidence="2" id="KW-0378">Hydrolase</keyword>
<evidence type="ECO:0000259" key="1">
    <source>
        <dbReference type="Pfam" id="PF00561"/>
    </source>
</evidence>
<dbReference type="Pfam" id="PF00561">
    <property type="entry name" value="Abhydrolase_1"/>
    <property type="match status" value="1"/>
</dbReference>
<reference evidence="2 3" key="1">
    <citation type="submission" date="2016-01" db="EMBL/GenBank/DDBJ databases">
        <authorList>
            <person name="Oliw E.H."/>
        </authorList>
    </citation>
    <scope>NUCLEOTIDE SEQUENCE [LARGE SCALE GENOMIC DNA]</scope>
    <source>
        <strain evidence="2 3">DY10</strain>
    </source>
</reference>
<dbReference type="EMBL" id="CP014263">
    <property type="protein sequence ID" value="AQG81713.1"/>
    <property type="molecule type" value="Genomic_DNA"/>
</dbReference>
<proteinExistence type="predicted"/>
<keyword evidence="3" id="KW-1185">Reference proteome</keyword>
<dbReference type="KEGG" id="smon:AWR27_21865"/>
<evidence type="ECO:0000313" key="3">
    <source>
        <dbReference type="Proteomes" id="UP000187941"/>
    </source>
</evidence>
<organism evidence="2 3">
    <name type="scientific">Spirosoma montaniterrae</name>
    <dbReference type="NCBI Taxonomy" id="1178516"/>
    <lineage>
        <taxon>Bacteria</taxon>
        <taxon>Pseudomonadati</taxon>
        <taxon>Bacteroidota</taxon>
        <taxon>Cytophagia</taxon>
        <taxon>Cytophagales</taxon>
        <taxon>Cytophagaceae</taxon>
        <taxon>Spirosoma</taxon>
    </lineage>
</organism>
<dbReference type="Proteomes" id="UP000187941">
    <property type="component" value="Chromosome"/>
</dbReference>
<evidence type="ECO:0000313" key="2">
    <source>
        <dbReference type="EMBL" id="AQG81713.1"/>
    </source>
</evidence>
<dbReference type="InterPro" id="IPR029058">
    <property type="entry name" value="AB_hydrolase_fold"/>
</dbReference>
<accession>A0A1P9X289</accession>
<dbReference type="AlphaFoldDB" id="A0A1P9X289"/>
<sequence length="262" mass="29913">MNTVGSTQFFSFEQSQIAYRVFGNGPTALLAFHGFGQNGAVFEPLAATRFTVYAIDLYYHGSTFVGNDLLTKSDWQRFIDAFLQAHRIDRFSLIGFSLGGRFALTLVEAFAGQLDQLLLIAPDGITRSFWYELATSTAAGRALFRYVLRHLPLLSYFGHRLVRLGLLNRTVMRFAEISLATPEQRTLVYQTWTQFRHIRPDLEIVSTQLIANPVRVRFFTGEFDRIVPGNYILPLTKRLRHYEVTVLKTGHNRLIELVAEKV</sequence>
<dbReference type="Gene3D" id="3.40.50.1820">
    <property type="entry name" value="alpha/beta hydrolase"/>
    <property type="match status" value="1"/>
</dbReference>
<protein>
    <submittedName>
        <fullName evidence="2">Alpha/beta hydrolase</fullName>
    </submittedName>
</protein>